<evidence type="ECO:0008006" key="3">
    <source>
        <dbReference type="Google" id="ProtNLM"/>
    </source>
</evidence>
<protein>
    <recommendedName>
        <fullName evidence="3">Alpha/beta hydrolase</fullName>
    </recommendedName>
</protein>
<dbReference type="GO" id="GO:0016787">
    <property type="term" value="F:hydrolase activity"/>
    <property type="evidence" value="ECO:0007669"/>
    <property type="project" value="InterPro"/>
</dbReference>
<dbReference type="EMBL" id="OBML01000001">
    <property type="protein sequence ID" value="SOB89101.1"/>
    <property type="molecule type" value="Genomic_DNA"/>
</dbReference>
<evidence type="ECO:0000313" key="2">
    <source>
        <dbReference type="Proteomes" id="UP000219331"/>
    </source>
</evidence>
<dbReference type="AlphaFoldDB" id="A0A285R4S2"/>
<evidence type="ECO:0000313" key="1">
    <source>
        <dbReference type="EMBL" id="SOB89101.1"/>
    </source>
</evidence>
<dbReference type="Pfam" id="PF06821">
    <property type="entry name" value="Ser_hydrolase"/>
    <property type="match status" value="1"/>
</dbReference>
<name>A0A285R4S2_9HYPH</name>
<accession>A0A285R4S2</accession>
<sequence>MKIAETDILLLPGYGDTPAGHWMHRWCEKMPTARIIAQRNWFQPVLKEWIDALKEAVAAAERPVVLVGHSLGSITAVHAAHGHGLDTDKIKAAFLVAPTDLNRAEPKPAFDAAQFSKVPKGPLPFRARVVASRTDPYCAYEVAEQMAKDWGAHFQDAGDAGHINMESGHGPWPEGLMSFAYLMKDL</sequence>
<keyword evidence="2" id="KW-1185">Reference proteome</keyword>
<dbReference type="Gene3D" id="3.40.50.1820">
    <property type="entry name" value="alpha/beta hydrolase"/>
    <property type="match status" value="1"/>
</dbReference>
<organism evidence="1 2">
    <name type="scientific">Stappia indica</name>
    <dbReference type="NCBI Taxonomy" id="538381"/>
    <lineage>
        <taxon>Bacteria</taxon>
        <taxon>Pseudomonadati</taxon>
        <taxon>Pseudomonadota</taxon>
        <taxon>Alphaproteobacteria</taxon>
        <taxon>Hyphomicrobiales</taxon>
        <taxon>Stappiaceae</taxon>
        <taxon>Stappia</taxon>
    </lineage>
</organism>
<dbReference type="RefSeq" id="WP_067334769.1">
    <property type="nucleotide sequence ID" value="NZ_MBQF01000001.1"/>
</dbReference>
<proteinExistence type="predicted"/>
<dbReference type="STRING" id="538381.GCA_001696535_01091"/>
<dbReference type="Proteomes" id="UP000219331">
    <property type="component" value="Unassembled WGS sequence"/>
</dbReference>
<dbReference type="InterPro" id="IPR029058">
    <property type="entry name" value="AB_hydrolase_fold"/>
</dbReference>
<gene>
    <name evidence="1" type="ORF">SAMN05421512_1019</name>
</gene>
<reference evidence="1 2" key="1">
    <citation type="submission" date="2017-08" db="EMBL/GenBank/DDBJ databases">
        <authorList>
            <person name="de Groot N.N."/>
        </authorList>
    </citation>
    <scope>NUCLEOTIDE SEQUENCE [LARGE SCALE GENOMIC DNA]</scope>
    <source>
        <strain evidence="1 2">USBA 352</strain>
    </source>
</reference>
<dbReference type="OrthoDB" id="9804993at2"/>
<dbReference type="InterPro" id="IPR010662">
    <property type="entry name" value="RBBP9/YdeN"/>
</dbReference>
<dbReference type="SUPFAM" id="SSF53474">
    <property type="entry name" value="alpha/beta-Hydrolases"/>
    <property type="match status" value="1"/>
</dbReference>